<dbReference type="Gene3D" id="3.90.190.20">
    <property type="entry name" value="Mur ligase, C-terminal domain"/>
    <property type="match status" value="1"/>
</dbReference>
<dbReference type="InterPro" id="IPR013221">
    <property type="entry name" value="Mur_ligase_cen"/>
</dbReference>
<feature type="binding site" evidence="7">
    <location>
        <position position="30"/>
    </location>
    <ligand>
        <name>UDP-N-acetyl-alpha-D-muramoyl-L-alanyl-D-glutamate</name>
        <dbReference type="ChEBI" id="CHEBI:83900"/>
    </ligand>
</feature>
<dbReference type="Gene3D" id="3.40.1190.10">
    <property type="entry name" value="Mur-like, catalytic domain"/>
    <property type="match status" value="1"/>
</dbReference>
<keyword evidence="7" id="KW-0963">Cytoplasm</keyword>
<dbReference type="PANTHER" id="PTHR23135">
    <property type="entry name" value="MUR LIGASE FAMILY MEMBER"/>
    <property type="match status" value="1"/>
</dbReference>
<keyword evidence="4 7" id="KW-0573">Peptidoglycan synthesis</keyword>
<dbReference type="SUPFAM" id="SSF53623">
    <property type="entry name" value="MurD-like peptide ligases, catalytic domain"/>
    <property type="match status" value="1"/>
</dbReference>
<feature type="binding site" evidence="7">
    <location>
        <begin position="402"/>
        <end position="405"/>
    </location>
    <ligand>
        <name>meso-2,6-diaminopimelate</name>
        <dbReference type="ChEBI" id="CHEBI:57791"/>
    </ligand>
</feature>
<protein>
    <recommendedName>
        <fullName evidence="7">UDP-N-acetylmuramoyl-L-alanyl-D-glutamate--2,6-diaminopimelate ligase</fullName>
        <ecNumber evidence="7">6.3.2.13</ecNumber>
    </recommendedName>
    <alternativeName>
        <fullName evidence="7">Meso-A2pm-adding enzyme</fullName>
    </alternativeName>
    <alternativeName>
        <fullName evidence="7">Meso-diaminopimelate-adding enzyme</fullName>
    </alternativeName>
    <alternativeName>
        <fullName evidence="7">UDP-MurNAc-L-Ala-D-Glu:meso-diaminopimelate ligase</fullName>
    </alternativeName>
    <alternativeName>
        <fullName evidence="7">UDP-MurNAc-tripeptide synthetase</fullName>
    </alternativeName>
    <alternativeName>
        <fullName evidence="7">UDP-N-acetylmuramyl-tripeptide synthetase</fullName>
    </alternativeName>
</protein>
<dbReference type="InterPro" id="IPR000713">
    <property type="entry name" value="Mur_ligase_N"/>
</dbReference>
<feature type="binding site" evidence="7">
    <location>
        <position position="180"/>
    </location>
    <ligand>
        <name>UDP-N-acetyl-alpha-D-muramoyl-L-alanyl-D-glutamate</name>
        <dbReference type="ChEBI" id="CHEBI:83900"/>
    </ligand>
</feature>
<dbReference type="InterPro" id="IPR005761">
    <property type="entry name" value="UDP-N-AcMur-Glu-dNH2Pim_ligase"/>
</dbReference>
<dbReference type="NCBIfam" id="TIGR01085">
    <property type="entry name" value="murE"/>
    <property type="match status" value="1"/>
</dbReference>
<proteinExistence type="inferred from homology"/>
<comment type="subcellular location">
    <subcellularLocation>
        <location evidence="7 8">Cytoplasm</location>
    </subcellularLocation>
</comment>
<evidence type="ECO:0000256" key="6">
    <source>
        <dbReference type="ARBA" id="ARBA00023316"/>
    </source>
</evidence>
<dbReference type="InterPro" id="IPR035911">
    <property type="entry name" value="MurE/MurF_N"/>
</dbReference>
<keyword evidence="7" id="KW-0067">ATP-binding</keyword>
<dbReference type="SUPFAM" id="SSF53244">
    <property type="entry name" value="MurD-like peptide ligases, peptide-binding domain"/>
    <property type="match status" value="1"/>
</dbReference>
<keyword evidence="3 7" id="KW-0133">Cell shape</keyword>
<evidence type="ECO:0000256" key="5">
    <source>
        <dbReference type="ARBA" id="ARBA00023306"/>
    </source>
</evidence>
<evidence type="ECO:0000259" key="11">
    <source>
        <dbReference type="Pfam" id="PF08245"/>
    </source>
</evidence>
<feature type="short sequence motif" description="Meso-diaminopimelate recognition motif" evidence="7">
    <location>
        <begin position="402"/>
        <end position="405"/>
    </location>
</feature>
<dbReference type="Pfam" id="PF02875">
    <property type="entry name" value="Mur_ligase_C"/>
    <property type="match status" value="1"/>
</dbReference>
<dbReference type="EMBL" id="PSKQ01000012">
    <property type="protein sequence ID" value="MBE8719524.1"/>
    <property type="molecule type" value="Genomic_DNA"/>
</dbReference>
<keyword evidence="13" id="KW-1185">Reference proteome</keyword>
<evidence type="ECO:0000313" key="13">
    <source>
        <dbReference type="Proteomes" id="UP000618319"/>
    </source>
</evidence>
<keyword evidence="6 7" id="KW-0961">Cell wall biogenesis/degradation</keyword>
<evidence type="ECO:0000256" key="7">
    <source>
        <dbReference type="HAMAP-Rule" id="MF_00208"/>
    </source>
</evidence>
<dbReference type="InterPro" id="IPR036615">
    <property type="entry name" value="Mur_ligase_C_dom_sf"/>
</dbReference>
<feature type="binding site" evidence="7">
    <location>
        <position position="378"/>
    </location>
    <ligand>
        <name>meso-2,6-diaminopimelate</name>
        <dbReference type="ChEBI" id="CHEBI:57791"/>
    </ligand>
</feature>
<feature type="binding site" evidence="7">
    <location>
        <begin position="153"/>
        <end position="154"/>
    </location>
    <ligand>
        <name>UDP-N-acetyl-alpha-D-muramoyl-L-alanyl-D-glutamate</name>
        <dbReference type="ChEBI" id="CHEBI:83900"/>
    </ligand>
</feature>
<feature type="binding site" evidence="7">
    <location>
        <position position="459"/>
    </location>
    <ligand>
        <name>meso-2,6-diaminopimelate</name>
        <dbReference type="ChEBI" id="CHEBI:57791"/>
    </ligand>
</feature>
<evidence type="ECO:0000256" key="3">
    <source>
        <dbReference type="ARBA" id="ARBA00022960"/>
    </source>
</evidence>
<evidence type="ECO:0000256" key="8">
    <source>
        <dbReference type="RuleBase" id="RU004135"/>
    </source>
</evidence>
<dbReference type="HAMAP" id="MF_00208">
    <property type="entry name" value="MurE"/>
    <property type="match status" value="1"/>
</dbReference>
<feature type="modified residue" description="N6-carboxylysine" evidence="7">
    <location>
        <position position="220"/>
    </location>
</feature>
<evidence type="ECO:0000313" key="12">
    <source>
        <dbReference type="EMBL" id="MBE8719524.1"/>
    </source>
</evidence>
<comment type="PTM">
    <text evidence="7">Carboxylation is probably crucial for Mg(2+) binding and, consequently, for the gamma-phosphate positioning of ATP.</text>
</comment>
<feature type="binding site" evidence="7">
    <location>
        <position position="186"/>
    </location>
    <ligand>
        <name>UDP-N-acetyl-alpha-D-muramoyl-L-alanyl-D-glutamate</name>
        <dbReference type="ChEBI" id="CHEBI:83900"/>
    </ligand>
</feature>
<name>A0ABR9T3A8_9SPHI</name>
<dbReference type="GO" id="GO:0016874">
    <property type="term" value="F:ligase activity"/>
    <property type="evidence" value="ECO:0007669"/>
    <property type="project" value="UniProtKB-KW"/>
</dbReference>
<comment type="function">
    <text evidence="7">Catalyzes the addition of meso-diaminopimelic acid to the nucleotide precursor UDP-N-acetylmuramoyl-L-alanyl-D-glutamate (UMAG) in the biosynthesis of bacterial cell-wall peptidoglycan.</text>
</comment>
<feature type="domain" description="Mur ligase central" evidence="11">
    <location>
        <begin position="109"/>
        <end position="305"/>
    </location>
</feature>
<dbReference type="NCBIfam" id="NF001126">
    <property type="entry name" value="PRK00139.1-4"/>
    <property type="match status" value="1"/>
</dbReference>
<evidence type="ECO:0000259" key="10">
    <source>
        <dbReference type="Pfam" id="PF02875"/>
    </source>
</evidence>
<dbReference type="Pfam" id="PF08245">
    <property type="entry name" value="Mur_ligase_M"/>
    <property type="match status" value="1"/>
</dbReference>
<dbReference type="Gene3D" id="3.40.1390.10">
    <property type="entry name" value="MurE/MurF, N-terminal domain"/>
    <property type="match status" value="1"/>
</dbReference>
<evidence type="ECO:0000256" key="4">
    <source>
        <dbReference type="ARBA" id="ARBA00022984"/>
    </source>
</evidence>
<reference evidence="12 13" key="1">
    <citation type="submission" date="2018-02" db="EMBL/GenBank/DDBJ databases">
        <title>Sphingobacterium KA21.</title>
        <authorList>
            <person name="Vasarhelyi B.M."/>
            <person name="Deshmukh S."/>
            <person name="Balint B."/>
            <person name="Kukolya J."/>
        </authorList>
    </citation>
    <scope>NUCLEOTIDE SEQUENCE [LARGE SCALE GENOMIC DNA]</scope>
    <source>
        <strain evidence="12 13">Ka21</strain>
    </source>
</reference>
<dbReference type="InterPro" id="IPR036565">
    <property type="entry name" value="Mur-like_cat_sf"/>
</dbReference>
<accession>A0ABR9T3A8</accession>
<keyword evidence="7" id="KW-0460">Magnesium</keyword>
<dbReference type="Pfam" id="PF01225">
    <property type="entry name" value="Mur_ligase"/>
    <property type="match status" value="1"/>
</dbReference>
<keyword evidence="2 7" id="KW-0132">Cell division</keyword>
<feature type="binding site" evidence="7">
    <location>
        <begin position="111"/>
        <end position="117"/>
    </location>
    <ligand>
        <name>ATP</name>
        <dbReference type="ChEBI" id="CHEBI:30616"/>
    </ligand>
</feature>
<dbReference type="Proteomes" id="UP000618319">
    <property type="component" value="Unassembled WGS sequence"/>
</dbReference>
<comment type="caution">
    <text evidence="7">Lacks conserved residue(s) required for the propagation of feature annotation.</text>
</comment>
<dbReference type="PANTHER" id="PTHR23135:SF4">
    <property type="entry name" value="UDP-N-ACETYLMURAMOYL-L-ALANYL-D-GLUTAMATE--2,6-DIAMINOPIMELATE LIGASE MURE HOMOLOG, CHLOROPLASTIC"/>
    <property type="match status" value="1"/>
</dbReference>
<feature type="domain" description="Mur ligase C-terminal" evidence="10">
    <location>
        <begin position="327"/>
        <end position="457"/>
    </location>
</feature>
<evidence type="ECO:0000256" key="2">
    <source>
        <dbReference type="ARBA" id="ARBA00022618"/>
    </source>
</evidence>
<comment type="pathway">
    <text evidence="7 8">Cell wall biogenesis; peptidoglycan biosynthesis.</text>
</comment>
<gene>
    <name evidence="7" type="primary">murE</name>
    <name evidence="12" type="ORF">C4F40_02110</name>
</gene>
<keyword evidence="7" id="KW-0547">Nucleotide-binding</keyword>
<dbReference type="InterPro" id="IPR004101">
    <property type="entry name" value="Mur_ligase_C"/>
</dbReference>
<comment type="catalytic activity">
    <reaction evidence="7">
        <text>UDP-N-acetyl-alpha-D-muramoyl-L-alanyl-D-glutamate + meso-2,6-diaminopimelate + ATP = UDP-N-acetyl-alpha-D-muramoyl-L-alanyl-gamma-D-glutamyl-meso-2,6-diaminopimelate + ADP + phosphate + H(+)</text>
        <dbReference type="Rhea" id="RHEA:23676"/>
        <dbReference type="ChEBI" id="CHEBI:15378"/>
        <dbReference type="ChEBI" id="CHEBI:30616"/>
        <dbReference type="ChEBI" id="CHEBI:43474"/>
        <dbReference type="ChEBI" id="CHEBI:57791"/>
        <dbReference type="ChEBI" id="CHEBI:83900"/>
        <dbReference type="ChEBI" id="CHEBI:83905"/>
        <dbReference type="ChEBI" id="CHEBI:456216"/>
        <dbReference type="EC" id="6.3.2.13"/>
    </reaction>
</comment>
<dbReference type="SUPFAM" id="SSF63418">
    <property type="entry name" value="MurE/MurF N-terminal domain"/>
    <property type="match status" value="1"/>
</dbReference>
<evidence type="ECO:0000259" key="9">
    <source>
        <dbReference type="Pfam" id="PF01225"/>
    </source>
</evidence>
<keyword evidence="7 12" id="KW-0436">Ligase</keyword>
<feature type="binding site" evidence="7">
    <location>
        <position position="188"/>
    </location>
    <ligand>
        <name>UDP-N-acetyl-alpha-D-muramoyl-L-alanyl-D-glutamate</name>
        <dbReference type="ChEBI" id="CHEBI:83900"/>
    </ligand>
</feature>
<dbReference type="RefSeq" id="WP_196940328.1">
    <property type="nucleotide sequence ID" value="NZ_MU158690.1"/>
</dbReference>
<dbReference type="EC" id="6.3.2.13" evidence="7"/>
<feature type="binding site" evidence="7">
    <location>
        <position position="455"/>
    </location>
    <ligand>
        <name>meso-2,6-diaminopimelate</name>
        <dbReference type="ChEBI" id="CHEBI:57791"/>
    </ligand>
</feature>
<evidence type="ECO:0000256" key="1">
    <source>
        <dbReference type="ARBA" id="ARBA00005898"/>
    </source>
</evidence>
<organism evidence="12 13">
    <name type="scientific">Sphingobacterium pedocola</name>
    <dbReference type="NCBI Taxonomy" id="2082722"/>
    <lineage>
        <taxon>Bacteria</taxon>
        <taxon>Pseudomonadati</taxon>
        <taxon>Bacteroidota</taxon>
        <taxon>Sphingobacteriia</taxon>
        <taxon>Sphingobacteriales</taxon>
        <taxon>Sphingobacteriaceae</taxon>
        <taxon>Sphingobacterium</taxon>
    </lineage>
</organism>
<sequence>MILKELLHAIPVVQVVGSLEVEVASVCFDSRKVEKNTLFVAIRGVQTDGHLYVGKAIALSASAVLVEQLPQQMDDNTTYVVVGDTSYALGIAASNYYGNPSQELKLVGITGTNGKTTVATLLFNLFRQLGYHVGLLSTVENKIGDRIIPATHTTPDPVALNKLLSDMVDEGCDYCFMEVSSHAIVQQRIAGLRFAGGLFTNITHDHLDFHGSFDKYIKAKKKFFDDLDRYAFALTNTDDKNGQVMLQNTFAHKKTYGLHQVADFKARVIESHFDGMLLQIDSHEVWVKLVGGFNAYNLLAVYGAAVLLEQETLKILTAISEITGAQGRFETVRSKNGIVGIVDYAHTPDAVENVLTTIKDLKVVGQQIITVLGCGGDRDKTKRPEMARVALKYSDKVIITSDNPRTEDPLTIIKDMEAGIPAEKKKNVFTISDRREAIRAACHIASAGDIVLIAGKGHEKYQEVSGVRHHFDDKEELEKTFNE</sequence>
<comment type="cofactor">
    <cofactor evidence="7">
        <name>Mg(2+)</name>
        <dbReference type="ChEBI" id="CHEBI:18420"/>
    </cofactor>
</comment>
<comment type="caution">
    <text evidence="12">The sequence shown here is derived from an EMBL/GenBank/DDBJ whole genome shotgun (WGS) entry which is preliminary data.</text>
</comment>
<comment type="similarity">
    <text evidence="1 7">Belongs to the MurCDEF family. MurE subfamily.</text>
</comment>
<feature type="domain" description="Mur ligase N-terminal catalytic" evidence="9">
    <location>
        <begin position="23"/>
        <end position="70"/>
    </location>
</feature>
<keyword evidence="5 7" id="KW-0131">Cell cycle</keyword>